<keyword evidence="10" id="KW-1185">Reference proteome</keyword>
<feature type="transmembrane region" description="Helical" evidence="8">
    <location>
        <begin position="59"/>
        <end position="80"/>
    </location>
</feature>
<proteinExistence type="inferred from homology"/>
<dbReference type="Pfam" id="PF00893">
    <property type="entry name" value="Multi_Drug_Res"/>
    <property type="match status" value="1"/>
</dbReference>
<keyword evidence="3" id="KW-1003">Cell membrane</keyword>
<evidence type="ECO:0000256" key="8">
    <source>
        <dbReference type="SAM" id="Phobius"/>
    </source>
</evidence>
<evidence type="ECO:0000256" key="2">
    <source>
        <dbReference type="ARBA" id="ARBA00022448"/>
    </source>
</evidence>
<feature type="transmembrane region" description="Helical" evidence="8">
    <location>
        <begin position="31"/>
        <end position="52"/>
    </location>
</feature>
<dbReference type="SUPFAM" id="SSF103481">
    <property type="entry name" value="Multidrug resistance efflux transporter EmrE"/>
    <property type="match status" value="1"/>
</dbReference>
<dbReference type="Gene3D" id="1.10.3730.20">
    <property type="match status" value="1"/>
</dbReference>
<evidence type="ECO:0000256" key="6">
    <source>
        <dbReference type="ARBA" id="ARBA00023136"/>
    </source>
</evidence>
<dbReference type="InterPro" id="IPR045324">
    <property type="entry name" value="Small_multidrug_res"/>
</dbReference>
<comment type="similarity">
    <text evidence="7">Belongs to the drug/metabolite transporter (DMT) superfamily. Small multidrug resistance (SMR) (TC 2.A.7.1) family.</text>
</comment>
<keyword evidence="2" id="KW-0813">Transport</keyword>
<dbReference type="InterPro" id="IPR000390">
    <property type="entry name" value="Small_drug/metabolite_transptr"/>
</dbReference>
<dbReference type="Proteomes" id="UP001208656">
    <property type="component" value="Unassembled WGS sequence"/>
</dbReference>
<dbReference type="PANTHER" id="PTHR30561">
    <property type="entry name" value="SMR FAMILY PROTON-DEPENDENT DRUG EFFLUX TRANSPORTER SUGE"/>
    <property type="match status" value="1"/>
</dbReference>
<evidence type="ECO:0000256" key="3">
    <source>
        <dbReference type="ARBA" id="ARBA00022475"/>
    </source>
</evidence>
<dbReference type="InterPro" id="IPR037185">
    <property type="entry name" value="EmrE-like"/>
</dbReference>
<accession>A0ABT2WGH6</accession>
<comment type="subcellular location">
    <subcellularLocation>
        <location evidence="1 7">Cell membrane</location>
        <topology evidence="1 7">Multi-pass membrane protein</topology>
    </subcellularLocation>
</comment>
<evidence type="ECO:0000256" key="5">
    <source>
        <dbReference type="ARBA" id="ARBA00022989"/>
    </source>
</evidence>
<feature type="transmembrane region" description="Helical" evidence="8">
    <location>
        <begin position="86"/>
        <end position="105"/>
    </location>
</feature>
<comment type="caution">
    <text evidence="9">The sequence shown here is derived from an EMBL/GenBank/DDBJ whole genome shotgun (WGS) entry which is preliminary data.</text>
</comment>
<keyword evidence="6 8" id="KW-0472">Membrane</keyword>
<dbReference type="PANTHER" id="PTHR30561:SF0">
    <property type="entry name" value="GUANIDINIUM EXPORTER"/>
    <property type="match status" value="1"/>
</dbReference>
<keyword evidence="5 8" id="KW-1133">Transmembrane helix</keyword>
<sequence>MVAWLLLIFAGGLEAFGVAMLNQIHLSKKIWVPLTFFILAFVSSLVLLSIAMQTIPMGTAYALWTGVGVVGGTIIGMIFYGESKNFKRIFYIGIVLIAAIGLKLVA</sequence>
<evidence type="ECO:0000256" key="7">
    <source>
        <dbReference type="RuleBase" id="RU003942"/>
    </source>
</evidence>
<organism evidence="9 10">
    <name type="scientific">Pallidibacillus thermolactis</name>
    <dbReference type="NCBI Taxonomy" id="251051"/>
    <lineage>
        <taxon>Bacteria</taxon>
        <taxon>Bacillati</taxon>
        <taxon>Bacillota</taxon>
        <taxon>Bacilli</taxon>
        <taxon>Bacillales</taxon>
        <taxon>Bacillaceae</taxon>
        <taxon>Pallidibacillus</taxon>
    </lineage>
</organism>
<keyword evidence="4 7" id="KW-0812">Transmembrane</keyword>
<dbReference type="EMBL" id="JAOUSE010000029">
    <property type="protein sequence ID" value="MCU9594802.1"/>
    <property type="molecule type" value="Genomic_DNA"/>
</dbReference>
<evidence type="ECO:0000256" key="1">
    <source>
        <dbReference type="ARBA" id="ARBA00004651"/>
    </source>
</evidence>
<name>A0ABT2WGH6_9BACI</name>
<evidence type="ECO:0000313" key="10">
    <source>
        <dbReference type="Proteomes" id="UP001208656"/>
    </source>
</evidence>
<protein>
    <submittedName>
        <fullName evidence="9">Multidrug efflux SMR transporter</fullName>
    </submittedName>
</protein>
<evidence type="ECO:0000313" key="9">
    <source>
        <dbReference type="EMBL" id="MCU9594802.1"/>
    </source>
</evidence>
<reference evidence="9 10" key="1">
    <citation type="submission" date="2022-10" db="EMBL/GenBank/DDBJ databases">
        <title>Description of Fervidibacillus gen. nov. in the family Fervidibacillaceae fam. nov. with two species, Fervidibacillus albus sp. nov., and Fervidibacillus halotolerans sp. nov., isolated from tidal flat sediments.</title>
        <authorList>
            <person name="Kwon K.K."/>
            <person name="Yang S.-H."/>
        </authorList>
    </citation>
    <scope>NUCLEOTIDE SEQUENCE [LARGE SCALE GENOMIC DNA]</scope>
    <source>
        <strain evidence="9 10">DSM 23332</strain>
    </source>
</reference>
<evidence type="ECO:0000256" key="4">
    <source>
        <dbReference type="ARBA" id="ARBA00022692"/>
    </source>
</evidence>
<gene>
    <name evidence="9" type="ORF">OEV82_10170</name>
</gene>